<keyword evidence="3" id="KW-0611">Plant defense</keyword>
<dbReference type="InterPro" id="IPR036390">
    <property type="entry name" value="WH_DNA-bd_sf"/>
</dbReference>
<name>A0A2I0HQ87_PUNGR</name>
<dbReference type="Pfam" id="PF00931">
    <property type="entry name" value="NB-ARC"/>
    <property type="match status" value="1"/>
</dbReference>
<dbReference type="EMBL" id="PGOL01006246">
    <property type="protein sequence ID" value="PKI33875.1"/>
    <property type="molecule type" value="Genomic_DNA"/>
</dbReference>
<dbReference type="Gene3D" id="3.40.50.300">
    <property type="entry name" value="P-loop containing nucleotide triphosphate hydrolases"/>
    <property type="match status" value="1"/>
</dbReference>
<protein>
    <submittedName>
        <fullName evidence="8">Uncharacterized protein</fullName>
    </submittedName>
</protein>
<dbReference type="SUPFAM" id="SSF52540">
    <property type="entry name" value="P-loop containing nucleoside triphosphate hydrolases"/>
    <property type="match status" value="1"/>
</dbReference>
<feature type="domain" description="TIR" evidence="6">
    <location>
        <begin position="10"/>
        <end position="89"/>
    </location>
</feature>
<dbReference type="STRING" id="22663.A0A2I0HQ87"/>
<evidence type="ECO:0000313" key="8">
    <source>
        <dbReference type="EMBL" id="PKI33875.1"/>
    </source>
</evidence>
<dbReference type="InterPro" id="IPR002182">
    <property type="entry name" value="NB-ARC"/>
</dbReference>
<sequence length="879" mass="100431">MVESKEGSSGSKRILPIFYDVSVDDVKLKTELYTKALSIHREKFSTDIVHQWEEALREAGKIKGWELKDKGHAEFAKAFVRKVSVELKVNKQYVTRSLVERIDEQDALISLLHLKSSHDVRLVWIHGMGGIGKTTLAKAVFNRLCDHFGGCCFLLDVLETTKRKGIDHLQRQLLQDLGVKSADISDENDGIQIISTQLQDRKVLVVLDDVHDQEQIGKLAGEAGWFGKGSRIIITSRNKNVPVFEGGRVEILEAESMKFEESLLLFSRKVQDRLKISYDALDCEAKKIFLDIACFFINEEKTKAIYMWQSCGFKPYLAVKELVDASLIKLADDKKFSMHDQLRDLGRKIVCDERLKDLGKPCSRIWMHEDALKVVREEEMCKELKVLDLKRCNHLTKMPDVSMCTKLERLILEGCSHLVEIDHSVGKLKCLKYLNTGDCPSLRKIPREVCCLDGLEDMVLTTEGYFQKILKLPDSIGRLSRLQRLRVSLGRTVLPSSLGRLKSLTMLVLSRSEIAELPESIGGLEQLEFLSLFFCKELKKLPNSIGNLKLLVELNISESGIVQLPDAVGNLPELKVIDMRGCDIRRLPDFLGNMEKLERLDVYDCEYLQDIPSAIKGITSSLKVSSSAWEKSCESYWEMKRRIKALKDLYLQDLNEMYQKFATKVQQYDSLPQQPKLEQLEKLKIFTVMLERLIAMLQVPKSEIHPGLKEKLPSYEKQIVQFLNSNRPRRQQGQLPPHHMPSRTTLFCKFEKKRQGGRRLGRYLERRTKFIIFGARSQTDRPLHLLLLPLLKLLLPLKSIFRSAGHRDHPSSASHPSTARGKDDTNPQASLSSDPDAAFLPYRSDDFLHFEMRHCLSSSPLSTAPLGTSVEHLHFNFLY</sequence>
<proteinExistence type="predicted"/>
<dbReference type="Gene3D" id="3.80.10.10">
    <property type="entry name" value="Ribonuclease Inhibitor"/>
    <property type="match status" value="2"/>
</dbReference>
<dbReference type="PANTHER" id="PTHR11017">
    <property type="entry name" value="LEUCINE-RICH REPEAT-CONTAINING PROTEIN"/>
    <property type="match status" value="1"/>
</dbReference>
<evidence type="ECO:0000256" key="1">
    <source>
        <dbReference type="ARBA" id="ARBA00022614"/>
    </source>
</evidence>
<keyword evidence="2" id="KW-0677">Repeat</keyword>
<feature type="domain" description="NB-ARC" evidence="5">
    <location>
        <begin position="113"/>
        <end position="272"/>
    </location>
</feature>
<dbReference type="SUPFAM" id="SSF46785">
    <property type="entry name" value="Winged helix' DNA-binding domain"/>
    <property type="match status" value="1"/>
</dbReference>
<evidence type="ECO:0000256" key="4">
    <source>
        <dbReference type="SAM" id="MobiDB-lite"/>
    </source>
</evidence>
<keyword evidence="1" id="KW-0433">Leucine-rich repeat</keyword>
<dbReference type="InterPro" id="IPR035897">
    <property type="entry name" value="Toll_tir_struct_dom_sf"/>
</dbReference>
<evidence type="ECO:0000313" key="9">
    <source>
        <dbReference type="Proteomes" id="UP000233551"/>
    </source>
</evidence>
<accession>A0A2I0HQ87</accession>
<feature type="domain" description="Disease resistance protein Roq1-like winged-helix" evidence="7">
    <location>
        <begin position="285"/>
        <end position="351"/>
    </location>
</feature>
<evidence type="ECO:0000259" key="7">
    <source>
        <dbReference type="Pfam" id="PF23282"/>
    </source>
</evidence>
<dbReference type="GO" id="GO:0006952">
    <property type="term" value="P:defense response"/>
    <property type="evidence" value="ECO:0007669"/>
    <property type="project" value="UniProtKB-KW"/>
</dbReference>
<dbReference type="PANTHER" id="PTHR11017:SF570">
    <property type="entry name" value="DISEASE RESISTANCE PROTEIN (TIR-NBS CLASS)-RELATED"/>
    <property type="match status" value="1"/>
</dbReference>
<dbReference type="Pfam" id="PF01582">
    <property type="entry name" value="TIR"/>
    <property type="match status" value="1"/>
</dbReference>
<organism evidence="8 9">
    <name type="scientific">Punica granatum</name>
    <name type="common">Pomegranate</name>
    <dbReference type="NCBI Taxonomy" id="22663"/>
    <lineage>
        <taxon>Eukaryota</taxon>
        <taxon>Viridiplantae</taxon>
        <taxon>Streptophyta</taxon>
        <taxon>Embryophyta</taxon>
        <taxon>Tracheophyta</taxon>
        <taxon>Spermatophyta</taxon>
        <taxon>Magnoliopsida</taxon>
        <taxon>eudicotyledons</taxon>
        <taxon>Gunneridae</taxon>
        <taxon>Pentapetalae</taxon>
        <taxon>rosids</taxon>
        <taxon>malvids</taxon>
        <taxon>Myrtales</taxon>
        <taxon>Lythraceae</taxon>
        <taxon>Punica</taxon>
    </lineage>
</organism>
<dbReference type="GO" id="GO:0007165">
    <property type="term" value="P:signal transduction"/>
    <property type="evidence" value="ECO:0007669"/>
    <property type="project" value="InterPro"/>
</dbReference>
<evidence type="ECO:0000259" key="5">
    <source>
        <dbReference type="Pfam" id="PF00931"/>
    </source>
</evidence>
<dbReference type="Proteomes" id="UP000233551">
    <property type="component" value="Unassembled WGS sequence"/>
</dbReference>
<dbReference type="PRINTS" id="PR00364">
    <property type="entry name" value="DISEASERSIST"/>
</dbReference>
<feature type="region of interest" description="Disordered" evidence="4">
    <location>
        <begin position="804"/>
        <end position="837"/>
    </location>
</feature>
<dbReference type="InterPro" id="IPR027417">
    <property type="entry name" value="P-loop_NTPase"/>
</dbReference>
<dbReference type="InterPro" id="IPR058192">
    <property type="entry name" value="WHD_ROQ1-like"/>
</dbReference>
<comment type="caution">
    <text evidence="8">The sequence shown here is derived from an EMBL/GenBank/DDBJ whole genome shotgun (WGS) entry which is preliminary data.</text>
</comment>
<dbReference type="InterPro" id="IPR044974">
    <property type="entry name" value="Disease_R_plants"/>
</dbReference>
<dbReference type="InterPro" id="IPR000157">
    <property type="entry name" value="TIR_dom"/>
</dbReference>
<reference evidence="8 9" key="1">
    <citation type="submission" date="2017-11" db="EMBL/GenBank/DDBJ databases">
        <title>De-novo sequencing of pomegranate (Punica granatum L.) genome.</title>
        <authorList>
            <person name="Akparov Z."/>
            <person name="Amiraslanov A."/>
            <person name="Hajiyeva S."/>
            <person name="Abbasov M."/>
            <person name="Kaur K."/>
            <person name="Hamwieh A."/>
            <person name="Solovyev V."/>
            <person name="Salamov A."/>
            <person name="Braich B."/>
            <person name="Kosarev P."/>
            <person name="Mahmoud A."/>
            <person name="Hajiyev E."/>
            <person name="Babayeva S."/>
            <person name="Izzatullayeva V."/>
            <person name="Mammadov A."/>
            <person name="Mammadov A."/>
            <person name="Sharifova S."/>
            <person name="Ojaghi J."/>
            <person name="Eynullazada K."/>
            <person name="Bayramov B."/>
            <person name="Abdulazimova A."/>
            <person name="Shahmuradov I."/>
        </authorList>
    </citation>
    <scope>NUCLEOTIDE SEQUENCE [LARGE SCALE GENOMIC DNA]</scope>
    <source>
        <strain evidence="9">cv. AG2017</strain>
        <tissue evidence="8">Leaf</tissue>
    </source>
</reference>
<dbReference type="InterPro" id="IPR032675">
    <property type="entry name" value="LRR_dom_sf"/>
</dbReference>
<dbReference type="Gene3D" id="3.40.50.10140">
    <property type="entry name" value="Toll/interleukin-1 receptor homology (TIR) domain"/>
    <property type="match status" value="1"/>
</dbReference>
<keyword evidence="9" id="KW-1185">Reference proteome</keyword>
<dbReference type="AlphaFoldDB" id="A0A2I0HQ87"/>
<evidence type="ECO:0000256" key="3">
    <source>
        <dbReference type="ARBA" id="ARBA00022821"/>
    </source>
</evidence>
<evidence type="ECO:0000259" key="6">
    <source>
        <dbReference type="Pfam" id="PF01582"/>
    </source>
</evidence>
<dbReference type="GO" id="GO:0043531">
    <property type="term" value="F:ADP binding"/>
    <property type="evidence" value="ECO:0007669"/>
    <property type="project" value="InterPro"/>
</dbReference>
<dbReference type="Pfam" id="PF23282">
    <property type="entry name" value="WHD_ROQ1"/>
    <property type="match status" value="1"/>
</dbReference>
<dbReference type="SUPFAM" id="SSF52058">
    <property type="entry name" value="L domain-like"/>
    <property type="match status" value="1"/>
</dbReference>
<evidence type="ECO:0000256" key="2">
    <source>
        <dbReference type="ARBA" id="ARBA00022737"/>
    </source>
</evidence>
<gene>
    <name evidence="8" type="ORF">CRG98_045705</name>
</gene>